<sequence>MSAVQQCYDITKELFILVDKVDSEYRDQVIEKVEALLERRGSLLKSIQAPFPEEEKAQGVQIVRWNTKIDQKLVLLRTDIKRDMNGLNKKKTSVKKYTNPYDSLQFDGMFYDKRK</sequence>
<evidence type="ECO:0000256" key="1">
    <source>
        <dbReference type="ARBA" id="ARBA00004514"/>
    </source>
</evidence>
<evidence type="ECO:0000256" key="6">
    <source>
        <dbReference type="ARBA" id="ARBA00093785"/>
    </source>
</evidence>
<dbReference type="Proteomes" id="UP001646157">
    <property type="component" value="Unassembled WGS sequence"/>
</dbReference>
<dbReference type="RefSeq" id="WP_205172707.1">
    <property type="nucleotide sequence ID" value="NZ_JAFBDZ010000002.1"/>
</dbReference>
<dbReference type="EMBL" id="JAFBDZ010000002">
    <property type="protein sequence ID" value="MBM7585881.1"/>
    <property type="molecule type" value="Genomic_DNA"/>
</dbReference>
<accession>A0ABS2NE83</accession>
<comment type="caution">
    <text evidence="8">The sequence shown here is derived from an EMBL/GenBank/DDBJ whole genome shotgun (WGS) entry which is preliminary data.</text>
</comment>
<evidence type="ECO:0000256" key="4">
    <source>
        <dbReference type="ARBA" id="ARBA00023186"/>
    </source>
</evidence>
<keyword evidence="9" id="KW-1185">Reference proteome</keyword>
<proteinExistence type="inferred from homology"/>
<evidence type="ECO:0000256" key="2">
    <source>
        <dbReference type="ARBA" id="ARBA00022490"/>
    </source>
</evidence>
<gene>
    <name evidence="8" type="ORF">JOC86_002423</name>
</gene>
<evidence type="ECO:0000256" key="5">
    <source>
        <dbReference type="ARBA" id="ARBA00093765"/>
    </source>
</evidence>
<comment type="subcellular location">
    <subcellularLocation>
        <location evidence="1">Cytoplasm</location>
        <location evidence="1">Cytosol</location>
    </subcellularLocation>
</comment>
<keyword evidence="8" id="KW-0966">Cell projection</keyword>
<keyword evidence="8" id="KW-0969">Cilium</keyword>
<evidence type="ECO:0000256" key="7">
    <source>
        <dbReference type="ARBA" id="ARBA00093797"/>
    </source>
</evidence>
<evidence type="ECO:0000313" key="9">
    <source>
        <dbReference type="Proteomes" id="UP001646157"/>
    </source>
</evidence>
<dbReference type="InterPro" id="IPR008622">
    <property type="entry name" value="FliT"/>
</dbReference>
<comment type="similarity">
    <text evidence="6">Belongs to the bacillales FliT family.</text>
</comment>
<organism evidence="8 9">
    <name type="scientific">Rossellomorea pakistanensis</name>
    <dbReference type="NCBI Taxonomy" id="992288"/>
    <lineage>
        <taxon>Bacteria</taxon>
        <taxon>Bacillati</taxon>
        <taxon>Bacillota</taxon>
        <taxon>Bacilli</taxon>
        <taxon>Bacillales</taxon>
        <taxon>Bacillaceae</taxon>
        <taxon>Rossellomorea</taxon>
    </lineage>
</organism>
<evidence type="ECO:0000256" key="3">
    <source>
        <dbReference type="ARBA" id="ARBA00022795"/>
    </source>
</evidence>
<evidence type="ECO:0000313" key="8">
    <source>
        <dbReference type="EMBL" id="MBM7585881.1"/>
    </source>
</evidence>
<dbReference type="Pfam" id="PF05400">
    <property type="entry name" value="FliT"/>
    <property type="match status" value="1"/>
</dbReference>
<keyword evidence="3" id="KW-1005">Bacterial flagellum biogenesis</keyword>
<protein>
    <recommendedName>
        <fullName evidence="7">Flagellar protein FliT</fullName>
    </recommendedName>
</protein>
<keyword evidence="8" id="KW-0282">Flagellum</keyword>
<comment type="function">
    <text evidence="5">May act as an export chaperone for the filament capping protein FliD.</text>
</comment>
<name>A0ABS2NE83_9BACI</name>
<keyword evidence="2" id="KW-0963">Cytoplasm</keyword>
<keyword evidence="4" id="KW-0143">Chaperone</keyword>
<reference evidence="8 9" key="1">
    <citation type="submission" date="2021-01" db="EMBL/GenBank/DDBJ databases">
        <title>Genomic Encyclopedia of Type Strains, Phase IV (KMG-IV): sequencing the most valuable type-strain genomes for metagenomic binning, comparative biology and taxonomic classification.</title>
        <authorList>
            <person name="Goeker M."/>
        </authorList>
    </citation>
    <scope>NUCLEOTIDE SEQUENCE [LARGE SCALE GENOMIC DNA]</scope>
    <source>
        <strain evidence="8 9">DSM 24834</strain>
    </source>
</reference>